<reference evidence="1" key="1">
    <citation type="submission" date="2018-02" db="EMBL/GenBank/DDBJ databases">
        <authorList>
            <person name="Cohen D.B."/>
            <person name="Kent A.D."/>
        </authorList>
    </citation>
    <scope>NUCLEOTIDE SEQUENCE</scope>
</reference>
<proteinExistence type="predicted"/>
<dbReference type="AlphaFoldDB" id="A0A2N9I4J0"/>
<gene>
    <name evidence="1" type="ORF">FSB_LOCUS46822</name>
</gene>
<sequence>MLKLRLALTTAVHHHHCRSPPVVESLSLSLGFSLFSHFSSSWFLYAFGRVCGCDGCGGG</sequence>
<accession>A0A2N9I4J0</accession>
<organism evidence="1">
    <name type="scientific">Fagus sylvatica</name>
    <name type="common">Beechnut</name>
    <dbReference type="NCBI Taxonomy" id="28930"/>
    <lineage>
        <taxon>Eukaryota</taxon>
        <taxon>Viridiplantae</taxon>
        <taxon>Streptophyta</taxon>
        <taxon>Embryophyta</taxon>
        <taxon>Tracheophyta</taxon>
        <taxon>Spermatophyta</taxon>
        <taxon>Magnoliopsida</taxon>
        <taxon>eudicotyledons</taxon>
        <taxon>Gunneridae</taxon>
        <taxon>Pentapetalae</taxon>
        <taxon>rosids</taxon>
        <taxon>fabids</taxon>
        <taxon>Fagales</taxon>
        <taxon>Fagaceae</taxon>
        <taxon>Fagus</taxon>
    </lineage>
</organism>
<name>A0A2N9I4J0_FAGSY</name>
<protein>
    <submittedName>
        <fullName evidence="1">Uncharacterized protein</fullName>
    </submittedName>
</protein>
<evidence type="ECO:0000313" key="1">
    <source>
        <dbReference type="EMBL" id="SPD18940.1"/>
    </source>
</evidence>
<dbReference type="EMBL" id="OIVN01004724">
    <property type="protein sequence ID" value="SPD18940.1"/>
    <property type="molecule type" value="Genomic_DNA"/>
</dbReference>